<dbReference type="EMBL" id="CCAG010009523">
    <property type="status" value="NOT_ANNOTATED_CDS"/>
    <property type="molecule type" value="Genomic_DNA"/>
</dbReference>
<evidence type="ECO:0000256" key="5">
    <source>
        <dbReference type="ARBA" id="ARBA00023203"/>
    </source>
</evidence>
<dbReference type="Gene3D" id="1.10.10.820">
    <property type="match status" value="1"/>
</dbReference>
<keyword evidence="3 6" id="KW-0518">Myosin</keyword>
<dbReference type="Gene3D" id="3.40.850.10">
    <property type="entry name" value="Kinesin motor domain"/>
    <property type="match status" value="1"/>
</dbReference>
<accession>A0A1A9YUH7</accession>
<dbReference type="PANTHER" id="PTHR13140">
    <property type="entry name" value="MYOSIN"/>
    <property type="match status" value="1"/>
</dbReference>
<protein>
    <recommendedName>
        <fullName evidence="7">Myosin motor domain-containing protein</fullName>
    </recommendedName>
</protein>
<dbReference type="GO" id="GO:0000146">
    <property type="term" value="F:microfilament motor activity"/>
    <property type="evidence" value="ECO:0007669"/>
    <property type="project" value="TreeGrafter"/>
</dbReference>
<dbReference type="Proteomes" id="UP000092444">
    <property type="component" value="Unassembled WGS sequence"/>
</dbReference>
<dbReference type="AlphaFoldDB" id="A0A1A9YUH7"/>
<dbReference type="EnsemblMetazoa" id="GMOY002631-RA">
    <property type="protein sequence ID" value="GMOY002631-PA"/>
    <property type="gene ID" value="GMOY002631"/>
</dbReference>
<evidence type="ECO:0000256" key="3">
    <source>
        <dbReference type="ARBA" id="ARBA00023123"/>
    </source>
</evidence>
<name>A0A1A9YUH7_GLOMM</name>
<dbReference type="GO" id="GO:0005737">
    <property type="term" value="C:cytoplasm"/>
    <property type="evidence" value="ECO:0007669"/>
    <property type="project" value="TreeGrafter"/>
</dbReference>
<keyword evidence="9" id="KW-1185">Reference proteome</keyword>
<comment type="caution">
    <text evidence="6">Lacks conserved residue(s) required for the propagation of feature annotation.</text>
</comment>
<dbReference type="GO" id="GO:0007015">
    <property type="term" value="P:actin filament organization"/>
    <property type="evidence" value="ECO:0007669"/>
    <property type="project" value="TreeGrafter"/>
</dbReference>
<feature type="domain" description="Myosin motor" evidence="7">
    <location>
        <begin position="1"/>
        <end position="190"/>
    </location>
</feature>
<dbReference type="GO" id="GO:0016459">
    <property type="term" value="C:myosin complex"/>
    <property type="evidence" value="ECO:0007669"/>
    <property type="project" value="UniProtKB-KW"/>
</dbReference>
<reference evidence="8" key="1">
    <citation type="submission" date="2020-05" db="UniProtKB">
        <authorList>
            <consortium name="EnsemblMetazoa"/>
        </authorList>
    </citation>
    <scope>IDENTIFICATION</scope>
    <source>
        <strain evidence="8">Yale</strain>
    </source>
</reference>
<keyword evidence="2" id="KW-0067">ATP-binding</keyword>
<evidence type="ECO:0000256" key="2">
    <source>
        <dbReference type="ARBA" id="ARBA00022840"/>
    </source>
</evidence>
<evidence type="ECO:0000256" key="6">
    <source>
        <dbReference type="PROSITE-ProRule" id="PRU00782"/>
    </source>
</evidence>
<evidence type="ECO:0000256" key="4">
    <source>
        <dbReference type="ARBA" id="ARBA00023175"/>
    </source>
</evidence>
<dbReference type="InterPro" id="IPR027417">
    <property type="entry name" value="P-loop_NTPase"/>
</dbReference>
<dbReference type="VEuPathDB" id="VectorBase:GMOY002631"/>
<keyword evidence="5 6" id="KW-0009">Actin-binding</keyword>
<dbReference type="PhylomeDB" id="A0A1A9YUH7"/>
<organism evidence="8 9">
    <name type="scientific">Glossina morsitans morsitans</name>
    <name type="common">Savannah tsetse fly</name>
    <dbReference type="NCBI Taxonomy" id="37546"/>
    <lineage>
        <taxon>Eukaryota</taxon>
        <taxon>Metazoa</taxon>
        <taxon>Ecdysozoa</taxon>
        <taxon>Arthropoda</taxon>
        <taxon>Hexapoda</taxon>
        <taxon>Insecta</taxon>
        <taxon>Pterygota</taxon>
        <taxon>Neoptera</taxon>
        <taxon>Endopterygota</taxon>
        <taxon>Diptera</taxon>
        <taxon>Brachycera</taxon>
        <taxon>Muscomorpha</taxon>
        <taxon>Hippoboscoidea</taxon>
        <taxon>Glossinidae</taxon>
        <taxon>Glossina</taxon>
    </lineage>
</organism>
<dbReference type="GO" id="GO:0051015">
    <property type="term" value="F:actin filament binding"/>
    <property type="evidence" value="ECO:0007669"/>
    <property type="project" value="TreeGrafter"/>
</dbReference>
<dbReference type="InterPro" id="IPR036961">
    <property type="entry name" value="Kinesin_motor_dom_sf"/>
</dbReference>
<comment type="similarity">
    <text evidence="6">Belongs to the TRAFAC class myosin-kinesin ATPase superfamily. Myosin family.</text>
</comment>
<evidence type="ECO:0000313" key="8">
    <source>
        <dbReference type="EnsemblMetazoa" id="GMOY002631-PA"/>
    </source>
</evidence>
<evidence type="ECO:0000313" key="9">
    <source>
        <dbReference type="Proteomes" id="UP000092444"/>
    </source>
</evidence>
<dbReference type="Pfam" id="PF00063">
    <property type="entry name" value="Myosin_head"/>
    <property type="match status" value="1"/>
</dbReference>
<evidence type="ECO:0000259" key="7">
    <source>
        <dbReference type="PROSITE" id="PS51456"/>
    </source>
</evidence>
<dbReference type="GO" id="GO:0016020">
    <property type="term" value="C:membrane"/>
    <property type="evidence" value="ECO:0007669"/>
    <property type="project" value="TreeGrafter"/>
</dbReference>
<dbReference type="GO" id="GO:0005524">
    <property type="term" value="F:ATP binding"/>
    <property type="evidence" value="ECO:0007669"/>
    <property type="project" value="UniProtKB-KW"/>
</dbReference>
<sequence>SSSGDHQDCFYYLNCGRSPEINKISDGEQFKETIQAMQVLSLDPRQILDIPKILGSILHLGNIKYANKYKKDKEELDFEGCDIYLDDLHLRVMRELLLVKADELRKRVLLRQIKSAHELVLPNDKETAVAERDALAKHIYAKLFQHIVTVANKGLNNDRKQSLFIGVLDIYGLKLEQEKYLKEGREMAAA</sequence>
<dbReference type="SUPFAM" id="SSF52540">
    <property type="entry name" value="P-loop containing nucleoside triphosphate hydrolases"/>
    <property type="match status" value="1"/>
</dbReference>
<keyword evidence="1" id="KW-0547">Nucleotide-binding</keyword>
<evidence type="ECO:0000256" key="1">
    <source>
        <dbReference type="ARBA" id="ARBA00022741"/>
    </source>
</evidence>
<keyword evidence="4" id="KW-0505">Motor protein</keyword>
<dbReference type="Gene3D" id="1.20.120.720">
    <property type="entry name" value="Myosin VI head, motor domain, U50 subdomain"/>
    <property type="match status" value="1"/>
</dbReference>
<proteinExistence type="inferred from homology"/>
<dbReference type="PANTHER" id="PTHR13140:SF706">
    <property type="entry name" value="DILUTE CLASS UNCONVENTIONAL MYOSIN, ISOFORM C"/>
    <property type="match status" value="1"/>
</dbReference>
<dbReference type="InterPro" id="IPR001609">
    <property type="entry name" value="Myosin_head_motor_dom-like"/>
</dbReference>
<dbReference type="STRING" id="37546.A0A1A9YUH7"/>
<dbReference type="PROSITE" id="PS51456">
    <property type="entry name" value="MYOSIN_MOTOR"/>
    <property type="match status" value="1"/>
</dbReference>